<protein>
    <recommendedName>
        <fullName evidence="2">HTH cro/C1-type domain-containing protein</fullName>
    </recommendedName>
</protein>
<dbReference type="CDD" id="cd00093">
    <property type="entry name" value="HTH_XRE"/>
    <property type="match status" value="1"/>
</dbReference>
<dbReference type="PANTHER" id="PTHR46558">
    <property type="entry name" value="TRACRIPTIONAL REGULATORY PROTEIN-RELATED-RELATED"/>
    <property type="match status" value="1"/>
</dbReference>
<dbReference type="InterPro" id="IPR010982">
    <property type="entry name" value="Lambda_DNA-bd_dom_sf"/>
</dbReference>
<dbReference type="GO" id="GO:0003677">
    <property type="term" value="F:DNA binding"/>
    <property type="evidence" value="ECO:0007669"/>
    <property type="project" value="UniProtKB-KW"/>
</dbReference>
<dbReference type="InterPro" id="IPR001387">
    <property type="entry name" value="Cro/C1-type_HTH"/>
</dbReference>
<dbReference type="PANTHER" id="PTHR46558:SF11">
    <property type="entry name" value="HTH-TYPE TRANSCRIPTIONAL REGULATOR XRE"/>
    <property type="match status" value="1"/>
</dbReference>
<gene>
    <name evidence="3" type="ORF">MiSe_80400</name>
</gene>
<keyword evidence="4" id="KW-1185">Reference proteome</keyword>
<evidence type="ECO:0000313" key="3">
    <source>
        <dbReference type="EMBL" id="GET43218.1"/>
    </source>
</evidence>
<keyword evidence="1" id="KW-0238">DNA-binding</keyword>
<dbReference type="AlphaFoldDB" id="A0AAV3XLL0"/>
<reference evidence="3" key="1">
    <citation type="submission" date="2019-10" db="EMBL/GenBank/DDBJ databases">
        <title>Draft genome sequece of Microseira wollei NIES-4236.</title>
        <authorList>
            <person name="Yamaguchi H."/>
            <person name="Suzuki S."/>
            <person name="Kawachi M."/>
        </authorList>
    </citation>
    <scope>NUCLEOTIDE SEQUENCE</scope>
    <source>
        <strain evidence="3">NIES-4236</strain>
    </source>
</reference>
<dbReference type="PROSITE" id="PS50943">
    <property type="entry name" value="HTH_CROC1"/>
    <property type="match status" value="1"/>
</dbReference>
<dbReference type="Gene3D" id="1.10.260.40">
    <property type="entry name" value="lambda repressor-like DNA-binding domains"/>
    <property type="match status" value="1"/>
</dbReference>
<dbReference type="EMBL" id="BLAY01000207">
    <property type="protein sequence ID" value="GET43218.1"/>
    <property type="molecule type" value="Genomic_DNA"/>
</dbReference>
<dbReference type="Pfam" id="PF01381">
    <property type="entry name" value="HTH_3"/>
    <property type="match status" value="1"/>
</dbReference>
<comment type="caution">
    <text evidence="3">The sequence shown here is derived from an EMBL/GenBank/DDBJ whole genome shotgun (WGS) entry which is preliminary data.</text>
</comment>
<evidence type="ECO:0000259" key="2">
    <source>
        <dbReference type="PROSITE" id="PS50943"/>
    </source>
</evidence>
<dbReference type="SUPFAM" id="SSF47413">
    <property type="entry name" value="lambda repressor-like DNA-binding domains"/>
    <property type="match status" value="1"/>
</dbReference>
<name>A0AAV3XLL0_9CYAN</name>
<feature type="domain" description="HTH cro/C1-type" evidence="2">
    <location>
        <begin position="11"/>
        <end position="65"/>
    </location>
</feature>
<dbReference type="Proteomes" id="UP001050975">
    <property type="component" value="Unassembled WGS sequence"/>
</dbReference>
<sequence>MREENQDKSSLRLLREQNQLTQYELRQLIGVSERRLSDWENGKAKPNLENAVALARVYQVSLKVICQCCGIDVTGVPGD</sequence>
<dbReference type="RefSeq" id="WP_226591808.1">
    <property type="nucleotide sequence ID" value="NZ_BLAY01000207.1"/>
</dbReference>
<evidence type="ECO:0000313" key="4">
    <source>
        <dbReference type="Proteomes" id="UP001050975"/>
    </source>
</evidence>
<organism evidence="3 4">
    <name type="scientific">Microseira wollei NIES-4236</name>
    <dbReference type="NCBI Taxonomy" id="2530354"/>
    <lineage>
        <taxon>Bacteria</taxon>
        <taxon>Bacillati</taxon>
        <taxon>Cyanobacteriota</taxon>
        <taxon>Cyanophyceae</taxon>
        <taxon>Oscillatoriophycideae</taxon>
        <taxon>Aerosakkonematales</taxon>
        <taxon>Aerosakkonemataceae</taxon>
        <taxon>Microseira</taxon>
    </lineage>
</organism>
<accession>A0AAV3XLL0</accession>
<proteinExistence type="predicted"/>
<evidence type="ECO:0000256" key="1">
    <source>
        <dbReference type="ARBA" id="ARBA00023125"/>
    </source>
</evidence>
<dbReference type="SMART" id="SM00530">
    <property type="entry name" value="HTH_XRE"/>
    <property type="match status" value="1"/>
</dbReference>